<evidence type="ECO:0000313" key="3">
    <source>
        <dbReference type="Proteomes" id="UP001396334"/>
    </source>
</evidence>
<feature type="region of interest" description="Disordered" evidence="1">
    <location>
        <begin position="165"/>
        <end position="186"/>
    </location>
</feature>
<dbReference type="EMBL" id="JBBPBN010000121">
    <property type="protein sequence ID" value="KAK8977400.1"/>
    <property type="molecule type" value="Genomic_DNA"/>
</dbReference>
<evidence type="ECO:0008006" key="4">
    <source>
        <dbReference type="Google" id="ProtNLM"/>
    </source>
</evidence>
<keyword evidence="3" id="KW-1185">Reference proteome</keyword>
<organism evidence="2 3">
    <name type="scientific">Hibiscus sabdariffa</name>
    <name type="common">roselle</name>
    <dbReference type="NCBI Taxonomy" id="183260"/>
    <lineage>
        <taxon>Eukaryota</taxon>
        <taxon>Viridiplantae</taxon>
        <taxon>Streptophyta</taxon>
        <taxon>Embryophyta</taxon>
        <taxon>Tracheophyta</taxon>
        <taxon>Spermatophyta</taxon>
        <taxon>Magnoliopsida</taxon>
        <taxon>eudicotyledons</taxon>
        <taxon>Gunneridae</taxon>
        <taxon>Pentapetalae</taxon>
        <taxon>rosids</taxon>
        <taxon>malvids</taxon>
        <taxon>Malvales</taxon>
        <taxon>Malvaceae</taxon>
        <taxon>Malvoideae</taxon>
        <taxon>Hibiscus</taxon>
    </lineage>
</organism>
<accession>A0ABR2NN34</accession>
<dbReference type="PANTHER" id="PTHR37613:SF4">
    <property type="entry name" value="DUF4378 DOMAIN-CONTAINING PROTEIN"/>
    <property type="match status" value="1"/>
</dbReference>
<dbReference type="PANTHER" id="PTHR37613">
    <property type="entry name" value="DUF4378 DOMAIN PROTEIN"/>
    <property type="match status" value="1"/>
</dbReference>
<sequence>MAIRTIASKPARQLGELLQEKQEPFALEVYLSEKGCGKQNSTSIHGYGSSGEFLKKSGSNKNKRNKGIPNFPKVLKVILCNKFFTIGGLRTKNSNDEDGNNREAAEADRFSFSSCSALYNSSSDSDTDEATMFIGNTKPSELNAEREKKAPVDTKFQMSRCMEDSKQHSPQSVLEATSTSTGSPLGTISDTREKSFILPKLITTEESILSAALWSLLHHTTAKEEAGCEGLKDLEDCNGPPFSVSKRVLQQTKQLLLDCVRELIDHNKGHGKEGFIGSEEIGNVICEKIRGWGKRCGDETNIREMLELDVMESKQEWGDFEIESWRREMGLLLGNAIVEEITSEVVMDMINIII</sequence>
<comment type="caution">
    <text evidence="2">The sequence shown here is derived from an EMBL/GenBank/DDBJ whole genome shotgun (WGS) entry which is preliminary data.</text>
</comment>
<proteinExistence type="predicted"/>
<dbReference type="Proteomes" id="UP001396334">
    <property type="component" value="Unassembled WGS sequence"/>
</dbReference>
<reference evidence="2 3" key="1">
    <citation type="journal article" date="2024" name="G3 (Bethesda)">
        <title>Genome assembly of Hibiscus sabdariffa L. provides insights into metabolisms of medicinal natural products.</title>
        <authorList>
            <person name="Kim T."/>
        </authorList>
    </citation>
    <scope>NUCLEOTIDE SEQUENCE [LARGE SCALE GENOMIC DNA]</scope>
    <source>
        <strain evidence="2">TK-2024</strain>
        <tissue evidence="2">Old leaves</tissue>
    </source>
</reference>
<protein>
    <recommendedName>
        <fullName evidence="4">DUF4378 domain-containing protein</fullName>
    </recommendedName>
</protein>
<feature type="region of interest" description="Disordered" evidence="1">
    <location>
        <begin position="47"/>
        <end position="67"/>
    </location>
</feature>
<name>A0ABR2NN34_9ROSI</name>
<evidence type="ECO:0000256" key="1">
    <source>
        <dbReference type="SAM" id="MobiDB-lite"/>
    </source>
</evidence>
<feature type="compositionally biased region" description="Polar residues" evidence="1">
    <location>
        <begin position="168"/>
        <end position="186"/>
    </location>
</feature>
<gene>
    <name evidence="2" type="ORF">V6N11_034445</name>
</gene>
<evidence type="ECO:0000313" key="2">
    <source>
        <dbReference type="EMBL" id="KAK8977400.1"/>
    </source>
</evidence>